<reference evidence="3" key="1">
    <citation type="submission" date="2021-04" db="EMBL/GenBank/DDBJ databases">
        <authorList>
            <person name="Hornung B."/>
        </authorList>
    </citation>
    <scope>NUCLEOTIDE SEQUENCE</scope>
    <source>
        <strain evidence="3">G5G6</strain>
    </source>
</reference>
<evidence type="ECO:0000259" key="2">
    <source>
        <dbReference type="PROSITE" id="PS51846"/>
    </source>
</evidence>
<feature type="domain" description="CNNM transmembrane" evidence="2">
    <location>
        <begin position="1"/>
        <end position="123"/>
    </location>
</feature>
<dbReference type="RefSeq" id="WP_220635283.1">
    <property type="nucleotide sequence ID" value="NZ_CAJQUM010000001.1"/>
</dbReference>
<dbReference type="Pfam" id="PF01595">
    <property type="entry name" value="CNNM"/>
    <property type="match status" value="1"/>
</dbReference>
<sequence>MNALVILVLLILICGFFALAEMALAASRRSRLQLLVDAGSHAAARALRIKETPSRFIAATQTGLTTASLLAGIFGENALAAHIENFIAASLPLLAAARTEIALTTTVVNKYCQQNQNRHAVAQ</sequence>
<dbReference type="PANTHER" id="PTHR43099:SF4">
    <property type="entry name" value="INTEGRAL MEMBRANE PROTEIN"/>
    <property type="match status" value="1"/>
</dbReference>
<accession>A0A916J4L2</accession>
<evidence type="ECO:0000313" key="3">
    <source>
        <dbReference type="EMBL" id="CAG4883303.1"/>
    </source>
</evidence>
<dbReference type="Proteomes" id="UP000742786">
    <property type="component" value="Unassembled WGS sequence"/>
</dbReference>
<keyword evidence="1" id="KW-0472">Membrane</keyword>
<comment type="caution">
    <text evidence="3">The sequence shown here is derived from an EMBL/GenBank/DDBJ whole genome shotgun (WGS) entry which is preliminary data.</text>
</comment>
<dbReference type="GO" id="GO:0016020">
    <property type="term" value="C:membrane"/>
    <property type="evidence" value="ECO:0007669"/>
    <property type="project" value="UniProtKB-UniRule"/>
</dbReference>
<dbReference type="AlphaFoldDB" id="A0A916J4L2"/>
<organism evidence="3 4">
    <name type="scientific">Georgfuchsia toluolica</name>
    <dbReference type="NCBI Taxonomy" id="424218"/>
    <lineage>
        <taxon>Bacteria</taxon>
        <taxon>Pseudomonadati</taxon>
        <taxon>Pseudomonadota</taxon>
        <taxon>Betaproteobacteria</taxon>
        <taxon>Nitrosomonadales</taxon>
        <taxon>Sterolibacteriaceae</taxon>
        <taxon>Georgfuchsia</taxon>
    </lineage>
</organism>
<keyword evidence="4" id="KW-1185">Reference proteome</keyword>
<dbReference type="EMBL" id="CAJQUM010000001">
    <property type="protein sequence ID" value="CAG4883303.1"/>
    <property type="molecule type" value="Genomic_DNA"/>
</dbReference>
<name>A0A916J4L2_9PROT</name>
<keyword evidence="1" id="KW-0812">Transmembrane</keyword>
<protein>
    <recommendedName>
        <fullName evidence="2">CNNM transmembrane domain-containing protein</fullName>
    </recommendedName>
</protein>
<keyword evidence="1" id="KW-1133">Transmembrane helix</keyword>
<dbReference type="InterPro" id="IPR051676">
    <property type="entry name" value="UPF0053_domain"/>
</dbReference>
<dbReference type="InterPro" id="IPR002550">
    <property type="entry name" value="CNNM"/>
</dbReference>
<evidence type="ECO:0000313" key="4">
    <source>
        <dbReference type="Proteomes" id="UP000742786"/>
    </source>
</evidence>
<proteinExistence type="predicted"/>
<evidence type="ECO:0000256" key="1">
    <source>
        <dbReference type="PROSITE-ProRule" id="PRU01193"/>
    </source>
</evidence>
<gene>
    <name evidence="3" type="ORF">GTOL_11185</name>
</gene>
<dbReference type="PANTHER" id="PTHR43099">
    <property type="entry name" value="UPF0053 PROTEIN YRKA"/>
    <property type="match status" value="1"/>
</dbReference>
<dbReference type="PROSITE" id="PS51846">
    <property type="entry name" value="CNNM"/>
    <property type="match status" value="1"/>
</dbReference>